<dbReference type="HOGENOM" id="CLU_013985_34_2_0"/>
<dbReference type="InterPro" id="IPR016181">
    <property type="entry name" value="Acyl_CoA_acyltransferase"/>
</dbReference>
<dbReference type="KEGG" id="dgo:DGo_PB0063"/>
<dbReference type="RefSeq" id="WP_014686428.1">
    <property type="nucleotide sequence ID" value="NC_017791.1"/>
</dbReference>
<dbReference type="CDD" id="cd04301">
    <property type="entry name" value="NAT_SF"/>
    <property type="match status" value="1"/>
</dbReference>
<keyword evidence="2" id="KW-0808">Transferase</keyword>
<dbReference type="PROSITE" id="PS51186">
    <property type="entry name" value="GNAT"/>
    <property type="match status" value="1"/>
</dbReference>
<sequence>MPHVRPLDLDEAHLAFPALRELRPASGAVVSPEAFQQAMSQAYAQGYRLAGSFDTSGEVAAAVAGYRLQTNLAYGLFLYLDDLSTLPGARGRGHAAALLAWLEDEARRQGCRELHLDSGVGPHRFTAHRQYLKAGLNIVSHHFAKGLS</sequence>
<evidence type="ECO:0000259" key="1">
    <source>
        <dbReference type="PROSITE" id="PS51186"/>
    </source>
</evidence>
<feature type="domain" description="N-acetyltransferase" evidence="1">
    <location>
        <begin position="2"/>
        <end position="148"/>
    </location>
</feature>
<evidence type="ECO:0000313" key="2">
    <source>
        <dbReference type="EMBL" id="AFD27332.1"/>
    </source>
</evidence>
<dbReference type="GO" id="GO:0016747">
    <property type="term" value="F:acyltransferase activity, transferring groups other than amino-acyl groups"/>
    <property type="evidence" value="ECO:0007669"/>
    <property type="project" value="InterPro"/>
</dbReference>
<evidence type="ECO:0000313" key="3">
    <source>
        <dbReference type="Proteomes" id="UP000007575"/>
    </source>
</evidence>
<keyword evidence="3" id="KW-1185">Reference proteome</keyword>
<protein>
    <submittedName>
        <fullName evidence="2">Acetyltransferase, GNAT family</fullName>
    </submittedName>
</protein>
<dbReference type="OrthoDB" id="9805924at2"/>
<keyword evidence="2" id="KW-0614">Plasmid</keyword>
<geneLocation type="plasmid" evidence="2 3">
    <name>P2</name>
</geneLocation>
<dbReference type="InterPro" id="IPR000182">
    <property type="entry name" value="GNAT_dom"/>
</dbReference>
<dbReference type="Proteomes" id="UP000007575">
    <property type="component" value="Plasmid P2"/>
</dbReference>
<reference evidence="2 3" key="1">
    <citation type="journal article" date="2012" name="PLoS ONE">
        <title>Genome sequence and transcriptome analysis of the radioresistant bacterium Deinococcus gobiensis: insights into the extreme environmental adaptations.</title>
        <authorList>
            <person name="Yuan M."/>
            <person name="Chen M."/>
            <person name="Zhang W."/>
            <person name="Lu W."/>
            <person name="Wang J."/>
            <person name="Yang M."/>
            <person name="Zhao P."/>
            <person name="Tang R."/>
            <person name="Li X."/>
            <person name="Hao Y."/>
            <person name="Zhou Z."/>
            <person name="Zhan Y."/>
            <person name="Yu H."/>
            <person name="Teng C."/>
            <person name="Yan Y."/>
            <person name="Ping S."/>
            <person name="Wang Y."/>
            <person name="Lin M."/>
        </authorList>
    </citation>
    <scope>NUCLEOTIDE SEQUENCE [LARGE SCALE GENOMIC DNA]</scope>
    <source>
        <strain evidence="3">DSM 21396 / JCM 16679 / CGMCC 1.7299 / I-0</strain>
        <plasmid evidence="2">P2</plasmid>
    </source>
</reference>
<dbReference type="Gene3D" id="3.40.630.30">
    <property type="match status" value="1"/>
</dbReference>
<organism evidence="2 3">
    <name type="scientific">Deinococcus gobiensis (strain DSM 21396 / JCM 16679 / CGMCC 1.7299 / I-0)</name>
    <dbReference type="NCBI Taxonomy" id="745776"/>
    <lineage>
        <taxon>Bacteria</taxon>
        <taxon>Thermotogati</taxon>
        <taxon>Deinococcota</taxon>
        <taxon>Deinococci</taxon>
        <taxon>Deinococcales</taxon>
        <taxon>Deinococcaceae</taxon>
        <taxon>Deinococcus</taxon>
    </lineage>
</organism>
<name>H8H1D5_DEIGI</name>
<dbReference type="EMBL" id="CP002193">
    <property type="protein sequence ID" value="AFD27332.1"/>
    <property type="molecule type" value="Genomic_DNA"/>
</dbReference>
<dbReference type="SUPFAM" id="SSF55729">
    <property type="entry name" value="Acyl-CoA N-acyltransferases (Nat)"/>
    <property type="match status" value="1"/>
</dbReference>
<gene>
    <name evidence="2" type="ordered locus">DGo_PB0063</name>
</gene>
<accession>H8H1D5</accession>
<proteinExistence type="predicted"/>
<dbReference type="Pfam" id="PF00583">
    <property type="entry name" value="Acetyltransf_1"/>
    <property type="match status" value="1"/>
</dbReference>
<dbReference type="AlphaFoldDB" id="H8H1D5"/>